<dbReference type="InterPro" id="IPR027417">
    <property type="entry name" value="P-loop_NTPase"/>
</dbReference>
<evidence type="ECO:0000259" key="8">
    <source>
        <dbReference type="PROSITE" id="PS50893"/>
    </source>
</evidence>
<dbReference type="SUPFAM" id="SSF52540">
    <property type="entry name" value="P-loop containing nucleoside triphosphate hydrolases"/>
    <property type="match status" value="1"/>
</dbReference>
<dbReference type="PANTHER" id="PTHR43166">
    <property type="entry name" value="AMINO ACID IMPORT ATP-BINDING PROTEIN"/>
    <property type="match status" value="1"/>
</dbReference>
<keyword evidence="6 9" id="KW-0067">ATP-binding</keyword>
<proteinExistence type="inferred from homology"/>
<evidence type="ECO:0000256" key="2">
    <source>
        <dbReference type="ARBA" id="ARBA00005417"/>
    </source>
</evidence>
<keyword evidence="3" id="KW-0813">Transport</keyword>
<dbReference type="GO" id="GO:0005886">
    <property type="term" value="C:plasma membrane"/>
    <property type="evidence" value="ECO:0007669"/>
    <property type="project" value="UniProtKB-SubCell"/>
</dbReference>
<accession>A0A165LPP5</accession>
<dbReference type="EMBL" id="LVWG01000030">
    <property type="protein sequence ID" value="KZK74273.1"/>
    <property type="molecule type" value="Genomic_DNA"/>
</dbReference>
<dbReference type="Proteomes" id="UP000076481">
    <property type="component" value="Unassembled WGS sequence"/>
</dbReference>
<dbReference type="InterPro" id="IPR003439">
    <property type="entry name" value="ABC_transporter-like_ATP-bd"/>
</dbReference>
<comment type="subcellular location">
    <subcellularLocation>
        <location evidence="1">Cell membrane</location>
        <topology evidence="1">Peripheral membrane protein</topology>
    </subcellularLocation>
</comment>
<dbReference type="PANTHER" id="PTHR43166:SF9">
    <property type="entry name" value="GLUTAMATE_ASPARTATE IMPORT ATP-BINDING PROTEIN GLTL"/>
    <property type="match status" value="1"/>
</dbReference>
<evidence type="ECO:0000256" key="4">
    <source>
        <dbReference type="ARBA" id="ARBA00022475"/>
    </source>
</evidence>
<evidence type="ECO:0000256" key="5">
    <source>
        <dbReference type="ARBA" id="ARBA00022741"/>
    </source>
</evidence>
<dbReference type="RefSeq" id="WP_151419418.1">
    <property type="nucleotide sequence ID" value="NZ_LVWG01000030.1"/>
</dbReference>
<dbReference type="Pfam" id="PF00005">
    <property type="entry name" value="ABC_tran"/>
    <property type="match status" value="1"/>
</dbReference>
<dbReference type="CDD" id="cd03262">
    <property type="entry name" value="ABC_HisP_GlnQ"/>
    <property type="match status" value="1"/>
</dbReference>
<evidence type="ECO:0000256" key="6">
    <source>
        <dbReference type="ARBA" id="ARBA00022840"/>
    </source>
</evidence>
<sequence>MIQIKHLSKKFGALEVLRDVSITVRKGEVISIIGPSGTGKSTFLRCINLLDRPSGGSIVINGVDILDPKADVPAIRRKMNMVFQSFNLYQHLSVMDNLTLGPVKLLQTGRQEAEKKALELLKLVGLAEKADSFPDELSGGQKQRVAIARCLAMEPSIILFDEPTSALDPTMVSEVLAVIRRLARDGMTMLIVTHEMKFARDVSSRVLYMDEGVIYEEGPPEQIFDNPQKERTKIFINRVRSFNYRIASPDYDLYAMNAEIELFCEKQILPLKSRQSLQLLVEEVLQICADTLRSTAIELAITHSEKTGEIKLLVESGGAEENILESAALPDELGLTIIRNLTRSIAYKRDGGQNRLTLILKEQ</sequence>
<evidence type="ECO:0000256" key="7">
    <source>
        <dbReference type="ARBA" id="ARBA00023136"/>
    </source>
</evidence>
<comment type="similarity">
    <text evidence="2">Belongs to the ABC transporter superfamily.</text>
</comment>
<evidence type="ECO:0000313" key="10">
    <source>
        <dbReference type="Proteomes" id="UP000076481"/>
    </source>
</evidence>
<name>A0A165LPP5_PELLU</name>
<dbReference type="PROSITE" id="PS50893">
    <property type="entry name" value="ABC_TRANSPORTER_2"/>
    <property type="match status" value="1"/>
</dbReference>
<dbReference type="GO" id="GO:0016887">
    <property type="term" value="F:ATP hydrolysis activity"/>
    <property type="evidence" value="ECO:0007669"/>
    <property type="project" value="InterPro"/>
</dbReference>
<organism evidence="9 10">
    <name type="scientific">Pelodictyon luteolum</name>
    <dbReference type="NCBI Taxonomy" id="1100"/>
    <lineage>
        <taxon>Bacteria</taxon>
        <taxon>Pseudomonadati</taxon>
        <taxon>Chlorobiota</taxon>
        <taxon>Chlorobiia</taxon>
        <taxon>Chlorobiales</taxon>
        <taxon>Chlorobiaceae</taxon>
        <taxon>Chlorobium/Pelodictyon group</taxon>
        <taxon>Pelodictyon</taxon>
    </lineage>
</organism>
<keyword evidence="7" id="KW-0472">Membrane</keyword>
<evidence type="ECO:0000313" key="9">
    <source>
        <dbReference type="EMBL" id="KZK74273.1"/>
    </source>
</evidence>
<dbReference type="InterPro" id="IPR003593">
    <property type="entry name" value="AAA+_ATPase"/>
</dbReference>
<keyword evidence="5" id="KW-0547">Nucleotide-binding</keyword>
<dbReference type="SMART" id="SM00382">
    <property type="entry name" value="AAA"/>
    <property type="match status" value="1"/>
</dbReference>
<gene>
    <name evidence="9" type="ORF">A3K90_05015</name>
</gene>
<dbReference type="FunFam" id="3.40.50.300:FF:000020">
    <property type="entry name" value="Amino acid ABC transporter ATP-binding component"/>
    <property type="match status" value="1"/>
</dbReference>
<evidence type="ECO:0000256" key="1">
    <source>
        <dbReference type="ARBA" id="ARBA00004202"/>
    </source>
</evidence>
<protein>
    <submittedName>
        <fullName evidence="9">Amino acid ABC transporter ATP-binding protein</fullName>
    </submittedName>
</protein>
<keyword evidence="4" id="KW-1003">Cell membrane</keyword>
<dbReference type="InterPro" id="IPR050086">
    <property type="entry name" value="MetN_ABC_transporter-like"/>
</dbReference>
<dbReference type="AlphaFoldDB" id="A0A165LPP5"/>
<dbReference type="PROSITE" id="PS00211">
    <property type="entry name" value="ABC_TRANSPORTER_1"/>
    <property type="match status" value="1"/>
</dbReference>
<evidence type="ECO:0000256" key="3">
    <source>
        <dbReference type="ARBA" id="ARBA00022448"/>
    </source>
</evidence>
<comment type="caution">
    <text evidence="9">The sequence shown here is derived from an EMBL/GenBank/DDBJ whole genome shotgun (WGS) entry which is preliminary data.</text>
</comment>
<reference evidence="9 10" key="1">
    <citation type="submission" date="2016-03" db="EMBL/GenBank/DDBJ databases">
        <title>Speciation and ecological success in dimly lit waters: horizontal gene transfer in a green sulfur bacteria bloom unveiled by metagenomic assembly.</title>
        <authorList>
            <person name="Llorens-Mares T."/>
            <person name="Liu Z."/>
            <person name="Allen L.Z."/>
            <person name="Rusch D.B."/>
            <person name="Craig M.T."/>
            <person name="Dupont C.L."/>
            <person name="Bryant D.A."/>
            <person name="Casamayor E.O."/>
        </authorList>
    </citation>
    <scope>NUCLEOTIDE SEQUENCE [LARGE SCALE GENOMIC DNA]</scope>
    <source>
        <strain evidence="9">CIII</strain>
    </source>
</reference>
<feature type="domain" description="ABC transporter" evidence="8">
    <location>
        <begin position="2"/>
        <end position="236"/>
    </location>
</feature>
<dbReference type="InterPro" id="IPR017871">
    <property type="entry name" value="ABC_transporter-like_CS"/>
</dbReference>
<dbReference type="GO" id="GO:0005524">
    <property type="term" value="F:ATP binding"/>
    <property type="evidence" value="ECO:0007669"/>
    <property type="project" value="UniProtKB-KW"/>
</dbReference>
<dbReference type="Gene3D" id="3.40.50.300">
    <property type="entry name" value="P-loop containing nucleotide triphosphate hydrolases"/>
    <property type="match status" value="1"/>
</dbReference>